<proteinExistence type="predicted"/>
<dbReference type="AlphaFoldDB" id="A0AAD1XRT5"/>
<keyword evidence="2" id="KW-1185">Reference proteome</keyword>
<comment type="caution">
    <text evidence="1">The sequence shown here is derived from an EMBL/GenBank/DDBJ whole genome shotgun (WGS) entry which is preliminary data.</text>
</comment>
<accession>A0AAD1XRT5</accession>
<organism evidence="1 2">
    <name type="scientific">Euplotes crassus</name>
    <dbReference type="NCBI Taxonomy" id="5936"/>
    <lineage>
        <taxon>Eukaryota</taxon>
        <taxon>Sar</taxon>
        <taxon>Alveolata</taxon>
        <taxon>Ciliophora</taxon>
        <taxon>Intramacronucleata</taxon>
        <taxon>Spirotrichea</taxon>
        <taxon>Hypotrichia</taxon>
        <taxon>Euplotida</taxon>
        <taxon>Euplotidae</taxon>
        <taxon>Moneuplotes</taxon>
    </lineage>
</organism>
<dbReference type="Proteomes" id="UP001295684">
    <property type="component" value="Unassembled WGS sequence"/>
</dbReference>
<reference evidence="1" key="1">
    <citation type="submission" date="2023-07" db="EMBL/GenBank/DDBJ databases">
        <authorList>
            <consortium name="AG Swart"/>
            <person name="Singh M."/>
            <person name="Singh A."/>
            <person name="Seah K."/>
            <person name="Emmerich C."/>
        </authorList>
    </citation>
    <scope>NUCLEOTIDE SEQUENCE</scope>
    <source>
        <strain evidence="1">DP1</strain>
    </source>
</reference>
<name>A0AAD1XRT5_EUPCR</name>
<sequence length="116" mass="14027">MSTEGAIIYMETPMMQEFMLEALHWVLHPERIVKIYDYDEEEGECEYEEAHELFYMLISGKPGFCKKMPLKDLKTLKTEEIYIDYNTKKWKEINKKVLLCFPYKVERAQFYFSNSK</sequence>
<evidence type="ECO:0000313" key="2">
    <source>
        <dbReference type="Proteomes" id="UP001295684"/>
    </source>
</evidence>
<dbReference type="EMBL" id="CAMPGE010019273">
    <property type="protein sequence ID" value="CAI2377619.1"/>
    <property type="molecule type" value="Genomic_DNA"/>
</dbReference>
<gene>
    <name evidence="1" type="ORF">ECRASSUSDP1_LOCUS19007</name>
</gene>
<evidence type="ECO:0000313" key="1">
    <source>
        <dbReference type="EMBL" id="CAI2377619.1"/>
    </source>
</evidence>
<protein>
    <submittedName>
        <fullName evidence="1">Uncharacterized protein</fullName>
    </submittedName>
</protein>